<dbReference type="EC" id="1.1.99.-" evidence="8"/>
<dbReference type="Pfam" id="PF00732">
    <property type="entry name" value="GMC_oxred_N"/>
    <property type="match status" value="1"/>
</dbReference>
<dbReference type="STRING" id="1122170.GCA_000701265_03014"/>
<evidence type="ECO:0000313" key="8">
    <source>
        <dbReference type="EMBL" id="STY31155.1"/>
    </source>
</evidence>
<evidence type="ECO:0000259" key="6">
    <source>
        <dbReference type="Pfam" id="PF00732"/>
    </source>
</evidence>
<dbReference type="AlphaFoldDB" id="A0A378LUU1"/>
<dbReference type="SUPFAM" id="SSF51905">
    <property type="entry name" value="FAD/NAD(P)-binding domain"/>
    <property type="match status" value="1"/>
</dbReference>
<dbReference type="PIRSF" id="PIRSF000137">
    <property type="entry name" value="Alcohol_oxidase"/>
    <property type="match status" value="1"/>
</dbReference>
<name>A0A378LUU1_9GAMM</name>
<dbReference type="PANTHER" id="PTHR11552:SF147">
    <property type="entry name" value="CHOLINE DEHYDROGENASE, MITOCHONDRIAL"/>
    <property type="match status" value="1"/>
</dbReference>
<dbReference type="GO" id="GO:0050660">
    <property type="term" value="F:flavin adenine dinucleotide binding"/>
    <property type="evidence" value="ECO:0007669"/>
    <property type="project" value="InterPro"/>
</dbReference>
<comment type="similarity">
    <text evidence="2">Belongs to the GMC oxidoreductase family.</text>
</comment>
<dbReference type="InterPro" id="IPR000172">
    <property type="entry name" value="GMC_OxRdtase_N"/>
</dbReference>
<organism evidence="8 9">
    <name type="scientific">Legionella wadsworthii</name>
    <dbReference type="NCBI Taxonomy" id="28088"/>
    <lineage>
        <taxon>Bacteria</taxon>
        <taxon>Pseudomonadati</taxon>
        <taxon>Pseudomonadota</taxon>
        <taxon>Gammaproteobacteria</taxon>
        <taxon>Legionellales</taxon>
        <taxon>Legionellaceae</taxon>
        <taxon>Legionella</taxon>
    </lineage>
</organism>
<dbReference type="InterPro" id="IPR012132">
    <property type="entry name" value="GMC_OxRdtase"/>
</dbReference>
<reference evidence="8 9" key="1">
    <citation type="submission" date="2018-06" db="EMBL/GenBank/DDBJ databases">
        <authorList>
            <consortium name="Pathogen Informatics"/>
            <person name="Doyle S."/>
        </authorList>
    </citation>
    <scope>NUCLEOTIDE SEQUENCE [LARGE SCALE GENOMIC DNA]</scope>
    <source>
        <strain evidence="8 9">NCTC11532</strain>
    </source>
</reference>
<dbReference type="OrthoDB" id="9785276at2"/>
<gene>
    <name evidence="8" type="primary">alkJ</name>
    <name evidence="8" type="ORF">NCTC11532_02763</name>
</gene>
<dbReference type="GO" id="GO:0016614">
    <property type="term" value="F:oxidoreductase activity, acting on CH-OH group of donors"/>
    <property type="evidence" value="ECO:0007669"/>
    <property type="project" value="InterPro"/>
</dbReference>
<keyword evidence="4 5" id="KW-0274">FAD</keyword>
<evidence type="ECO:0000259" key="7">
    <source>
        <dbReference type="Pfam" id="PF05199"/>
    </source>
</evidence>
<dbReference type="InterPro" id="IPR036188">
    <property type="entry name" value="FAD/NAD-bd_sf"/>
</dbReference>
<dbReference type="PANTHER" id="PTHR11552">
    <property type="entry name" value="GLUCOSE-METHANOL-CHOLINE GMC OXIDOREDUCTASE"/>
    <property type="match status" value="1"/>
</dbReference>
<dbReference type="Proteomes" id="UP000255297">
    <property type="component" value="Unassembled WGS sequence"/>
</dbReference>
<dbReference type="Pfam" id="PF05199">
    <property type="entry name" value="GMC_oxred_C"/>
    <property type="match status" value="1"/>
</dbReference>
<dbReference type="Gene3D" id="3.30.410.40">
    <property type="match status" value="1"/>
</dbReference>
<feature type="domain" description="Glucose-methanol-choline oxidoreductase N-terminal" evidence="6">
    <location>
        <begin position="118"/>
        <end position="427"/>
    </location>
</feature>
<evidence type="ECO:0000256" key="5">
    <source>
        <dbReference type="PIRSR" id="PIRSR000137-2"/>
    </source>
</evidence>
<proteinExistence type="inferred from homology"/>
<dbReference type="InterPro" id="IPR007867">
    <property type="entry name" value="GMC_OxRtase_C"/>
</dbReference>
<keyword evidence="9" id="KW-1185">Reference proteome</keyword>
<dbReference type="RefSeq" id="WP_051635474.1">
    <property type="nucleotide sequence ID" value="NZ_CAAAIS010000009.1"/>
</dbReference>
<dbReference type="SUPFAM" id="SSF54373">
    <property type="entry name" value="FAD-linked reductases, C-terminal domain"/>
    <property type="match status" value="1"/>
</dbReference>
<sequence length="664" mass="71458">MSIRIGSVFFLFFIFQNIWAAAGNFFSITSSGAPAEVNITLCLNAKGTISCQNYDVSAVNLSILTKANHTYPYAGIRVNTPFYSIANVGQGCAPLSNGFCMFSVSHTLPAMIQINAPDYIIIGAGTAGAVLAKKLTDDFKTSVIALHNGPNLDDDPLIALSKNSIITVPLGLIGPPLYALSETIHQLFIDNRLLNWVYALPLGGASSINAGVWCRGTNQIFSQWGAIAGPNWSPAVIQKIYNELENYHGQTTNPAVHGYNGPLPIRQETNPTPVSTKFTKAIVQATGVNYVLDYNNPNTPIGASAKVQFTQKGLNGALRASSSNTFLNPDVMDKKGHGVNGRKLEILFNATADRVIWQGNKAVGVIYSQNGVIKKAYANKGVIVSAGIKSSSFLMRSGIGPASLLQTLNIPVVYNNPYVGRGLADQPHVILIYTSNPNDTPAGIPLTMLGNIINAAANTPVGRELIKYIGAELNVQNGLFSQIAWLPAPNGNPAVRSLRFATINPIPGISIVFFDMVQPQSRGSIRIKSNNPFAEPNVDLGEFRNAADLNLYVSAFQNYIKNINVQLQSIDPSYQMVYPDPSILNDTHRLTDFLQEEVASNMCFQSHCRMAPLNQGGVVDSTGHVYGVQNLIVADDSIVPVAMDGTPMATAYLIATNIARLLQT</sequence>
<evidence type="ECO:0000256" key="1">
    <source>
        <dbReference type="ARBA" id="ARBA00001974"/>
    </source>
</evidence>
<evidence type="ECO:0000313" key="9">
    <source>
        <dbReference type="Proteomes" id="UP000255297"/>
    </source>
</evidence>
<accession>A0A378LUU1</accession>
<keyword evidence="3" id="KW-0285">Flavoprotein</keyword>
<protein>
    <submittedName>
        <fullName evidence="8">Alcohol dehydrogenase [acceptor]</fullName>
        <ecNumber evidence="8">1.1.99.-</ecNumber>
    </submittedName>
</protein>
<evidence type="ECO:0000256" key="3">
    <source>
        <dbReference type="ARBA" id="ARBA00022630"/>
    </source>
</evidence>
<dbReference type="Gene3D" id="3.50.50.60">
    <property type="entry name" value="FAD/NAD(P)-binding domain"/>
    <property type="match status" value="1"/>
</dbReference>
<feature type="binding site" evidence="5">
    <location>
        <begin position="209"/>
        <end position="212"/>
    </location>
    <ligand>
        <name>FAD</name>
        <dbReference type="ChEBI" id="CHEBI:57692"/>
    </ligand>
</feature>
<dbReference type="EMBL" id="UGPB01000001">
    <property type="protein sequence ID" value="STY31155.1"/>
    <property type="molecule type" value="Genomic_DNA"/>
</dbReference>
<feature type="domain" description="Glucose-methanol-choline oxidoreductase C-terminal" evidence="7">
    <location>
        <begin position="519"/>
        <end position="655"/>
    </location>
</feature>
<comment type="cofactor">
    <cofactor evidence="1 5">
        <name>FAD</name>
        <dbReference type="ChEBI" id="CHEBI:57692"/>
    </cofactor>
</comment>
<evidence type="ECO:0000256" key="4">
    <source>
        <dbReference type="ARBA" id="ARBA00022827"/>
    </source>
</evidence>
<evidence type="ECO:0000256" key="2">
    <source>
        <dbReference type="ARBA" id="ARBA00010790"/>
    </source>
</evidence>
<keyword evidence="8" id="KW-0560">Oxidoreductase</keyword>